<dbReference type="GeneID" id="39984872"/>
<dbReference type="Proteomes" id="UP000192257">
    <property type="component" value="Unassembled WGS sequence"/>
</dbReference>
<dbReference type="EMBL" id="NBCO01000012">
    <property type="protein sequence ID" value="ORC89342.1"/>
    <property type="molecule type" value="Genomic_DNA"/>
</dbReference>
<evidence type="ECO:0000313" key="3">
    <source>
        <dbReference type="Proteomes" id="UP000192257"/>
    </source>
</evidence>
<feature type="transmembrane region" description="Helical" evidence="1">
    <location>
        <begin position="86"/>
        <end position="103"/>
    </location>
</feature>
<keyword evidence="3" id="KW-1185">Reference proteome</keyword>
<gene>
    <name evidence="2" type="ORF">TM35_000121170</name>
</gene>
<feature type="transmembrane region" description="Helical" evidence="1">
    <location>
        <begin position="45"/>
        <end position="74"/>
    </location>
</feature>
<keyword evidence="1" id="KW-0812">Transmembrane</keyword>
<keyword evidence="1" id="KW-1133">Transmembrane helix</keyword>
<reference evidence="2 3" key="1">
    <citation type="submission" date="2017-03" db="EMBL/GenBank/DDBJ databases">
        <title>An alternative strategy for trypanosome survival in the mammalian bloodstream revealed through genome and transcriptome analysis of the ubiquitous bovine parasite Trypanosoma (Megatrypanum) theileri.</title>
        <authorList>
            <person name="Kelly S."/>
            <person name="Ivens A."/>
            <person name="Mott A."/>
            <person name="O'Neill E."/>
            <person name="Emms D."/>
            <person name="Macleod O."/>
            <person name="Voorheis P."/>
            <person name="Matthews J."/>
            <person name="Matthews K."/>
            <person name="Carrington M."/>
        </authorList>
    </citation>
    <scope>NUCLEOTIDE SEQUENCE [LARGE SCALE GENOMIC DNA]</scope>
    <source>
        <strain evidence="2">Edinburgh</strain>
    </source>
</reference>
<dbReference type="RefSeq" id="XP_028883408.1">
    <property type="nucleotide sequence ID" value="XM_029025092.1"/>
</dbReference>
<sequence>MRRVVSRAAPRLQLVLLFFFAITYCVNILNWIFKVYFVKTDVGDAVISAYLAFSIIGFVAFLFVASPLIYWSYIFADEMAPKTRRNAVSIGIIICFFLHDLPMEWIEVYLLWYYGWRSVISGISFFLVTLCFAVSFFNSWIAYTWFISKKLQLQFSSSSMVMPPSEFMPSSVNYQYTGVDR</sequence>
<dbReference type="VEuPathDB" id="TriTrypDB:TM35_000121170"/>
<evidence type="ECO:0000256" key="1">
    <source>
        <dbReference type="SAM" id="Phobius"/>
    </source>
</evidence>
<organism evidence="2 3">
    <name type="scientific">Trypanosoma theileri</name>
    <dbReference type="NCBI Taxonomy" id="67003"/>
    <lineage>
        <taxon>Eukaryota</taxon>
        <taxon>Discoba</taxon>
        <taxon>Euglenozoa</taxon>
        <taxon>Kinetoplastea</taxon>
        <taxon>Metakinetoplastina</taxon>
        <taxon>Trypanosomatida</taxon>
        <taxon>Trypanosomatidae</taxon>
        <taxon>Trypanosoma</taxon>
    </lineage>
</organism>
<name>A0A1X0NXC4_9TRYP</name>
<dbReference type="OrthoDB" id="242141at2759"/>
<keyword evidence="1" id="KW-0472">Membrane</keyword>
<feature type="transmembrane region" description="Helical" evidence="1">
    <location>
        <begin position="123"/>
        <end position="146"/>
    </location>
</feature>
<accession>A0A1X0NXC4</accession>
<dbReference type="AlphaFoldDB" id="A0A1X0NXC4"/>
<comment type="caution">
    <text evidence="2">The sequence shown here is derived from an EMBL/GenBank/DDBJ whole genome shotgun (WGS) entry which is preliminary data.</text>
</comment>
<evidence type="ECO:0000313" key="2">
    <source>
        <dbReference type="EMBL" id="ORC89342.1"/>
    </source>
</evidence>
<feature type="transmembrane region" description="Helical" evidence="1">
    <location>
        <begin position="12"/>
        <end position="33"/>
    </location>
</feature>
<protein>
    <submittedName>
        <fullName evidence="2">Uncharacterized protein</fullName>
    </submittedName>
</protein>
<proteinExistence type="predicted"/>